<accession>A0ABT8KZV9</accession>
<feature type="transmembrane region" description="Helical" evidence="1">
    <location>
        <begin position="122"/>
        <end position="141"/>
    </location>
</feature>
<feature type="transmembrane region" description="Helical" evidence="1">
    <location>
        <begin position="418"/>
        <end position="437"/>
    </location>
</feature>
<gene>
    <name evidence="2" type="ORF">QQ020_02905</name>
</gene>
<evidence type="ECO:0008006" key="4">
    <source>
        <dbReference type="Google" id="ProtNLM"/>
    </source>
</evidence>
<feature type="transmembrane region" description="Helical" evidence="1">
    <location>
        <begin position="220"/>
        <end position="238"/>
    </location>
</feature>
<dbReference type="EMBL" id="JAUJEB010000001">
    <property type="protein sequence ID" value="MDN5210974.1"/>
    <property type="molecule type" value="Genomic_DNA"/>
</dbReference>
<name>A0ABT8KZV9_9BACT</name>
<organism evidence="2 3">
    <name type="scientific">Agaribacillus aureus</name>
    <dbReference type="NCBI Taxonomy" id="3051825"/>
    <lineage>
        <taxon>Bacteria</taxon>
        <taxon>Pseudomonadati</taxon>
        <taxon>Bacteroidota</taxon>
        <taxon>Cytophagia</taxon>
        <taxon>Cytophagales</taxon>
        <taxon>Splendidivirgaceae</taxon>
        <taxon>Agaribacillus</taxon>
    </lineage>
</organism>
<dbReference type="Proteomes" id="UP001172083">
    <property type="component" value="Unassembled WGS sequence"/>
</dbReference>
<evidence type="ECO:0000313" key="2">
    <source>
        <dbReference type="EMBL" id="MDN5210974.1"/>
    </source>
</evidence>
<feature type="transmembrane region" description="Helical" evidence="1">
    <location>
        <begin position="12"/>
        <end position="33"/>
    </location>
</feature>
<keyword evidence="1" id="KW-0812">Transmembrane</keyword>
<keyword evidence="1" id="KW-1133">Transmembrane helix</keyword>
<proteinExistence type="predicted"/>
<reference evidence="2" key="1">
    <citation type="submission" date="2023-06" db="EMBL/GenBank/DDBJ databases">
        <title>Genomic of Agaribacillus aureum.</title>
        <authorList>
            <person name="Wang G."/>
        </authorList>
    </citation>
    <scope>NUCLEOTIDE SEQUENCE</scope>
    <source>
        <strain evidence="2">BMA12</strain>
    </source>
</reference>
<feature type="transmembrane region" description="Helical" evidence="1">
    <location>
        <begin position="360"/>
        <end position="383"/>
    </location>
</feature>
<feature type="transmembrane region" description="Helical" evidence="1">
    <location>
        <begin position="91"/>
        <end position="110"/>
    </location>
</feature>
<keyword evidence="3" id="KW-1185">Reference proteome</keyword>
<evidence type="ECO:0000256" key="1">
    <source>
        <dbReference type="SAM" id="Phobius"/>
    </source>
</evidence>
<feature type="transmembrane region" description="Helical" evidence="1">
    <location>
        <begin position="175"/>
        <end position="208"/>
    </location>
</feature>
<keyword evidence="1" id="KW-0472">Membrane</keyword>
<feature type="transmembrane region" description="Helical" evidence="1">
    <location>
        <begin position="395"/>
        <end position="412"/>
    </location>
</feature>
<evidence type="ECO:0000313" key="3">
    <source>
        <dbReference type="Proteomes" id="UP001172083"/>
    </source>
</evidence>
<protein>
    <recommendedName>
        <fullName evidence="4">Glycosyltransferase RgtA/B/C/D-like domain-containing protein</fullName>
    </recommendedName>
</protein>
<comment type="caution">
    <text evidence="2">The sequence shown here is derived from an EMBL/GenBank/DDBJ whole genome shotgun (WGS) entry which is preliminary data.</text>
</comment>
<dbReference type="RefSeq" id="WP_346756310.1">
    <property type="nucleotide sequence ID" value="NZ_JAUJEB010000001.1"/>
</dbReference>
<sequence length="457" mass="53508">MVRFFKKIKIDKADIVLGIVTLLIFTLFIFSPVQPKKFGDKNFHRETKNWVNIIFADESWHSFYIKKAPGPNVYYLVPYALIGPSGDRQQYWFAGILWNGIFMVLSVLLVKRIASQLFGNEVGIFSGVLMLIFPIHIYYAMGINGESMVYISFILLLYGGMKWSRKPDRPLNSSAWWWFLLGSLALVSARLNFIVIVPMILLFWLVTIKGKQAPGLRKGLLIYCLLVGLFVIVARTTLNQLPGNKGKNYHNNYGSYVLHLGRFQFREEPWDWRFWEGDIRGDSQDYQNWLESQQVLSREADSRPDRPLHKVFNSWVINDYVSHPLMTLKQFIVKTLYGNVFIVNSFRPENFSLGPLKNRTGYFIFHFLVNAVNLLLIVGFIGFIWKSRKIILNDYWLIPVLFLTFVGFYALTYMEPRYLFPIRVLYIITAAEFWWGLSRKLIKPETLNRMKSEMKIF</sequence>